<name>A0A2C6DPG9_9GAMM</name>
<dbReference type="Proteomes" id="UP000224974">
    <property type="component" value="Unassembled WGS sequence"/>
</dbReference>
<organism evidence="1 2">
    <name type="scientific">Budvicia aquatica</name>
    <dbReference type="NCBI Taxonomy" id="82979"/>
    <lineage>
        <taxon>Bacteria</taxon>
        <taxon>Pseudomonadati</taxon>
        <taxon>Pseudomonadota</taxon>
        <taxon>Gammaproteobacteria</taxon>
        <taxon>Enterobacterales</taxon>
        <taxon>Budviciaceae</taxon>
        <taxon>Budvicia</taxon>
    </lineage>
</organism>
<comment type="caution">
    <text evidence="1">The sequence shown here is derived from an EMBL/GenBank/DDBJ whole genome shotgun (WGS) entry which is preliminary data.</text>
</comment>
<evidence type="ECO:0000313" key="2">
    <source>
        <dbReference type="Proteomes" id="UP000224974"/>
    </source>
</evidence>
<gene>
    <name evidence="1" type="ORF">CRN84_24420</name>
</gene>
<dbReference type="AlphaFoldDB" id="A0A2C6DPG9"/>
<evidence type="ECO:0000313" key="1">
    <source>
        <dbReference type="EMBL" id="PHI32238.1"/>
    </source>
</evidence>
<sequence length="76" mass="8853">MTLISWGYQCLKIRYYAVFVKSQKQLGSTVKVGQATPAIFALPATKRFNWTSSIKHIKKEINKCYQIVSFFSKFHF</sequence>
<accession>A0A2C6DPG9</accession>
<proteinExistence type="predicted"/>
<reference evidence="2" key="1">
    <citation type="submission" date="2017-09" db="EMBL/GenBank/DDBJ databases">
        <title>FDA dAtabase for Regulatory Grade micrObial Sequences (FDA-ARGOS): Supporting development and validation of Infectious Disease Dx tests.</title>
        <authorList>
            <person name="Minogue T."/>
            <person name="Wolcott M."/>
            <person name="Wasieloski L."/>
            <person name="Aguilar W."/>
            <person name="Moore D."/>
            <person name="Tallon L."/>
            <person name="Sadzewicz L."/>
            <person name="Ott S."/>
            <person name="Zhao X."/>
            <person name="Nagaraj S."/>
            <person name="Vavikolanu K."/>
            <person name="Aluvathingal J."/>
            <person name="Nadendla S."/>
            <person name="Sichtig H."/>
        </authorList>
    </citation>
    <scope>NUCLEOTIDE SEQUENCE [LARGE SCALE GENOMIC DNA]</scope>
    <source>
        <strain evidence="2">FDAARGOS_387</strain>
    </source>
</reference>
<protein>
    <submittedName>
        <fullName evidence="1">Uncharacterized protein</fullName>
    </submittedName>
</protein>
<keyword evidence="2" id="KW-1185">Reference proteome</keyword>
<dbReference type="EMBL" id="PDDX01000001">
    <property type="protein sequence ID" value="PHI32238.1"/>
    <property type="molecule type" value="Genomic_DNA"/>
</dbReference>